<organism evidence="1 2">
    <name type="scientific">Chlorovirus heliozoae</name>
    <dbReference type="NCBI Taxonomy" id="322019"/>
    <lineage>
        <taxon>Viruses</taxon>
        <taxon>Varidnaviria</taxon>
        <taxon>Bamfordvirae</taxon>
        <taxon>Nucleocytoviricota</taxon>
        <taxon>Megaviricetes</taxon>
        <taxon>Algavirales</taxon>
        <taxon>Phycodnaviridae</taxon>
        <taxon>Chlorovirus</taxon>
    </lineage>
</organism>
<sequence>MLPLLCDLHIDLLLSHSFASRIQLLHELFHLVFSEELFRRGYDCLFLQSRSAGGRLLQDRRILCAYRVVLVFLHEFKYELAQFVLLAFYHGKVLLGA</sequence>
<reference evidence="1 2" key="1">
    <citation type="submission" date="2006-09" db="EMBL/GenBank/DDBJ databases">
        <title>Sequence and annotation of the 288-kb ATCV-1 virus that infects an endosymbiotic Chlorella strain of the heliozoon Acanthocystis turfacea.</title>
        <authorList>
            <person name="Fitzgerald L.A."/>
            <person name="Graves M.V."/>
            <person name="Li X."/>
            <person name="Pfitzner A.J.P."/>
            <person name="Hartigan J."/>
            <person name="Van Etten J.L."/>
        </authorList>
    </citation>
    <scope>NUCLEOTIDE SEQUENCE [LARGE SCALE GENOMIC DNA]</scope>
    <source>
        <strain evidence="1 2">ATCV-1</strain>
    </source>
</reference>
<accession>A7K8W3</accession>
<evidence type="ECO:0000313" key="1">
    <source>
        <dbReference type="EMBL" id="ABT16487.1"/>
    </source>
</evidence>
<dbReference type="EMBL" id="EF101928">
    <property type="protein sequence ID" value="ABT16487.1"/>
    <property type="molecule type" value="Genomic_DNA"/>
</dbReference>
<keyword evidence="2" id="KW-1185">Reference proteome</keyword>
<proteinExistence type="predicted"/>
<dbReference type="Proteomes" id="UP000202420">
    <property type="component" value="Segment"/>
</dbReference>
<dbReference type="GeneID" id="5470741"/>
<name>A7K8W3_9PHYC</name>
<protein>
    <submittedName>
        <fullName evidence="1">Uncharacterized protein Z353R</fullName>
    </submittedName>
</protein>
<dbReference type="RefSeq" id="YP_001426834.1">
    <property type="nucleotide sequence ID" value="NC_008724.1"/>
</dbReference>
<evidence type="ECO:0000313" key="2">
    <source>
        <dbReference type="Proteomes" id="UP000202420"/>
    </source>
</evidence>
<gene>
    <name evidence="1" type="primary">Z353R</name>
    <name evidence="1" type="ORF">ATCV1_Z353R</name>
</gene>
<dbReference type="KEGG" id="vg:5470741"/>